<evidence type="ECO:0000256" key="3">
    <source>
        <dbReference type="ARBA" id="ARBA00022741"/>
    </source>
</evidence>
<reference evidence="7 8" key="1">
    <citation type="journal article" date="2019" name="Int. J. Syst. Evol. Microbiol.">
        <title>The Global Catalogue of Microorganisms (GCM) 10K type strain sequencing project: providing services to taxonomists for standard genome sequencing and annotation.</title>
        <authorList>
            <consortium name="The Broad Institute Genomics Platform"/>
            <consortium name="The Broad Institute Genome Sequencing Center for Infectious Disease"/>
            <person name="Wu L."/>
            <person name="Ma J."/>
        </authorList>
    </citation>
    <scope>NUCLEOTIDE SEQUENCE [LARGE SCALE GENOMIC DNA]</scope>
    <source>
        <strain evidence="7 8">JCM 16014</strain>
    </source>
</reference>
<organism evidence="7 8">
    <name type="scientific">Catenulispora yoronensis</name>
    <dbReference type="NCBI Taxonomy" id="450799"/>
    <lineage>
        <taxon>Bacteria</taxon>
        <taxon>Bacillati</taxon>
        <taxon>Actinomycetota</taxon>
        <taxon>Actinomycetes</taxon>
        <taxon>Catenulisporales</taxon>
        <taxon>Catenulisporaceae</taxon>
        <taxon>Catenulispora</taxon>
    </lineage>
</organism>
<evidence type="ECO:0000256" key="2">
    <source>
        <dbReference type="ARBA" id="ARBA00022448"/>
    </source>
</evidence>
<accession>A0ABN2V7C7</accession>
<dbReference type="Gene3D" id="3.40.50.300">
    <property type="entry name" value="P-loop containing nucleotide triphosphate hydrolases"/>
    <property type="match status" value="1"/>
</dbReference>
<dbReference type="SMART" id="SM00382">
    <property type="entry name" value="AAA"/>
    <property type="match status" value="1"/>
</dbReference>
<keyword evidence="2" id="KW-0813">Transport</keyword>
<protein>
    <recommendedName>
        <fullName evidence="6">ABC transporter domain-containing protein</fullName>
    </recommendedName>
</protein>
<proteinExistence type="inferred from homology"/>
<dbReference type="InterPro" id="IPR027417">
    <property type="entry name" value="P-loop_NTPase"/>
</dbReference>
<sequence length="309" mass="32979">MNMLSPEPDTQSDAQSDTRSDTRSDTQTETRSGAQSGGSEPPAITVSGLTKVFRVADERGRRSQFTAVSDVSFTVPAGGSLGLVGESGSGKTTTARMLVGLEAPTAGRVEVLGHDRSRPARGAAERRRRARELQIVFQDPYTSLDPSQTVRVAIDEVLRTHSGLEGTARAARLAELLDQVGFDERQASARPRELSGGQRQRVAIARALAADPRVLILDEAVSALDVSIQAQILNLLVDIRAATGIAYLLISHDLAVVRHLCDSVVVLRRGQVVESGDCGAVLDAPADEYTRVLRASVPVPGWRPNRSAA</sequence>
<dbReference type="PROSITE" id="PS50893">
    <property type="entry name" value="ABC_TRANSPORTER_2"/>
    <property type="match status" value="1"/>
</dbReference>
<keyword evidence="3" id="KW-0547">Nucleotide-binding</keyword>
<dbReference type="EMBL" id="BAAAQN010000057">
    <property type="protein sequence ID" value="GAA2053617.1"/>
    <property type="molecule type" value="Genomic_DNA"/>
</dbReference>
<name>A0ABN2V7C7_9ACTN</name>
<dbReference type="InterPro" id="IPR017871">
    <property type="entry name" value="ABC_transporter-like_CS"/>
</dbReference>
<dbReference type="InterPro" id="IPR050319">
    <property type="entry name" value="ABC_transp_ATP-bind"/>
</dbReference>
<keyword evidence="8" id="KW-1185">Reference proteome</keyword>
<dbReference type="InterPro" id="IPR003593">
    <property type="entry name" value="AAA+_ATPase"/>
</dbReference>
<dbReference type="Pfam" id="PF00005">
    <property type="entry name" value="ABC_tran"/>
    <property type="match status" value="1"/>
</dbReference>
<comment type="similarity">
    <text evidence="1">Belongs to the ABC transporter superfamily.</text>
</comment>
<keyword evidence="4" id="KW-0067">ATP-binding</keyword>
<feature type="region of interest" description="Disordered" evidence="5">
    <location>
        <begin position="1"/>
        <end position="45"/>
    </location>
</feature>
<evidence type="ECO:0000259" key="6">
    <source>
        <dbReference type="PROSITE" id="PS50893"/>
    </source>
</evidence>
<dbReference type="SUPFAM" id="SSF52540">
    <property type="entry name" value="P-loop containing nucleoside triphosphate hydrolases"/>
    <property type="match status" value="1"/>
</dbReference>
<dbReference type="PANTHER" id="PTHR43776">
    <property type="entry name" value="TRANSPORT ATP-BINDING PROTEIN"/>
    <property type="match status" value="1"/>
</dbReference>
<evidence type="ECO:0000256" key="1">
    <source>
        <dbReference type="ARBA" id="ARBA00005417"/>
    </source>
</evidence>
<dbReference type="InterPro" id="IPR003439">
    <property type="entry name" value="ABC_transporter-like_ATP-bd"/>
</dbReference>
<dbReference type="PANTHER" id="PTHR43776:SF7">
    <property type="entry name" value="D,D-DIPEPTIDE TRANSPORT ATP-BINDING PROTEIN DDPF-RELATED"/>
    <property type="match status" value="1"/>
</dbReference>
<evidence type="ECO:0000256" key="5">
    <source>
        <dbReference type="SAM" id="MobiDB-lite"/>
    </source>
</evidence>
<gene>
    <name evidence="7" type="ORF">GCM10009839_71900</name>
</gene>
<dbReference type="Proteomes" id="UP001500751">
    <property type="component" value="Unassembled WGS sequence"/>
</dbReference>
<feature type="compositionally biased region" description="Basic and acidic residues" evidence="5">
    <location>
        <begin position="16"/>
        <end position="28"/>
    </location>
</feature>
<dbReference type="CDD" id="cd03257">
    <property type="entry name" value="ABC_NikE_OppD_transporters"/>
    <property type="match status" value="1"/>
</dbReference>
<evidence type="ECO:0000313" key="7">
    <source>
        <dbReference type="EMBL" id="GAA2053617.1"/>
    </source>
</evidence>
<feature type="domain" description="ABC transporter" evidence="6">
    <location>
        <begin position="44"/>
        <end position="294"/>
    </location>
</feature>
<evidence type="ECO:0000313" key="8">
    <source>
        <dbReference type="Proteomes" id="UP001500751"/>
    </source>
</evidence>
<comment type="caution">
    <text evidence="7">The sequence shown here is derived from an EMBL/GenBank/DDBJ whole genome shotgun (WGS) entry which is preliminary data.</text>
</comment>
<dbReference type="PROSITE" id="PS00211">
    <property type="entry name" value="ABC_TRANSPORTER_1"/>
    <property type="match status" value="1"/>
</dbReference>
<evidence type="ECO:0000256" key="4">
    <source>
        <dbReference type="ARBA" id="ARBA00022840"/>
    </source>
</evidence>